<evidence type="ECO:0000313" key="1">
    <source>
        <dbReference type="EMBL" id="TGO11681.1"/>
    </source>
</evidence>
<comment type="caution">
    <text evidence="1">The sequence shown here is derived from an EMBL/GenBank/DDBJ whole genome shotgun (WGS) entry which is preliminary data.</text>
</comment>
<dbReference type="AlphaFoldDB" id="A0A4Z1ER98"/>
<sequence>MSRSAMSYQPGNPANKLLRGTDLVIFNQDSASDQKSMPISVYLPQADQSLYRRFHKNFANLTNVSNPNVSCPIHSTHLPAI</sequence>
<keyword evidence="2" id="KW-1185">Reference proteome</keyword>
<accession>A0A4Z1ER98</accession>
<dbReference type="EMBL" id="PQXH01000104">
    <property type="protein sequence ID" value="TGO11681.1"/>
    <property type="molecule type" value="Genomic_DNA"/>
</dbReference>
<gene>
    <name evidence="1" type="ORF">BTUL_0104g00260</name>
</gene>
<reference evidence="1 2" key="1">
    <citation type="submission" date="2017-12" db="EMBL/GenBank/DDBJ databases">
        <title>Comparative genomics of Botrytis spp.</title>
        <authorList>
            <person name="Valero-Jimenez C.A."/>
            <person name="Tapia P."/>
            <person name="Veloso J."/>
            <person name="Silva-Moreno E."/>
            <person name="Staats M."/>
            <person name="Valdes J.H."/>
            <person name="Van Kan J.A.L."/>
        </authorList>
    </citation>
    <scope>NUCLEOTIDE SEQUENCE [LARGE SCALE GENOMIC DNA]</scope>
    <source>
        <strain evidence="1 2">Bt9001</strain>
    </source>
</reference>
<protein>
    <submittedName>
        <fullName evidence="1">Uncharacterized protein</fullName>
    </submittedName>
</protein>
<proteinExistence type="predicted"/>
<name>A0A4Z1ER98_9HELO</name>
<evidence type="ECO:0000313" key="2">
    <source>
        <dbReference type="Proteomes" id="UP000297777"/>
    </source>
</evidence>
<dbReference type="Proteomes" id="UP000297777">
    <property type="component" value="Unassembled WGS sequence"/>
</dbReference>
<organism evidence="1 2">
    <name type="scientific">Botrytis tulipae</name>
    <dbReference type="NCBI Taxonomy" id="87230"/>
    <lineage>
        <taxon>Eukaryota</taxon>
        <taxon>Fungi</taxon>
        <taxon>Dikarya</taxon>
        <taxon>Ascomycota</taxon>
        <taxon>Pezizomycotina</taxon>
        <taxon>Leotiomycetes</taxon>
        <taxon>Helotiales</taxon>
        <taxon>Sclerotiniaceae</taxon>
        <taxon>Botrytis</taxon>
    </lineage>
</organism>